<dbReference type="InterPro" id="IPR036291">
    <property type="entry name" value="NAD(P)-bd_dom_sf"/>
</dbReference>
<name>A0ABP1E8T8_9APHY</name>
<keyword evidence="3" id="KW-1185">Reference proteome</keyword>
<dbReference type="InterPro" id="IPR047122">
    <property type="entry name" value="Trans-enoyl_RdTase-like"/>
</dbReference>
<dbReference type="InterPro" id="IPR013149">
    <property type="entry name" value="ADH-like_C"/>
</dbReference>
<dbReference type="Pfam" id="PF08240">
    <property type="entry name" value="ADH_N"/>
    <property type="match status" value="1"/>
</dbReference>
<dbReference type="EMBL" id="OZ037952">
    <property type="protein sequence ID" value="CAL1716448.1"/>
    <property type="molecule type" value="Genomic_DNA"/>
</dbReference>
<dbReference type="Proteomes" id="UP001497453">
    <property type="component" value="Chromosome 9"/>
</dbReference>
<sequence length="371" mass="40033">MARSWLGDLYKHGQTSTFVQHLAIGLASPTSGIVALEQPTREPGSDEALIRVLYAAVSNLELWQADFRLGVTDYPFILGISLAGEVVKAGQDAGVKVGDNIISFSFAPGEAKAFQEYALLSNWKVGKIPSNVPIQEAVSVPDNFVTAYWSLFGNLKLPAPSELPTKSSPFEAATPIVIWGAGGSVGQYALQVLHLAGYTNVIGIASSSHHEFLRSLGAAVIFDYKSKDVSEQVLRAAGGPVKYVFDTISDEQNSLSHISEFVVEGSQVAYLLPVRSGGYGSVQGVKSQTDISFPAGVELFPVRTAYYHTNEKFKNELQPKILPPLLSSGLIKPNRIREIQGATLVDRVKEAFDILRKGQVNGEKLVVRISG</sequence>
<evidence type="ECO:0000313" key="2">
    <source>
        <dbReference type="EMBL" id="CAL1716448.1"/>
    </source>
</evidence>
<dbReference type="SUPFAM" id="SSF50129">
    <property type="entry name" value="GroES-like"/>
    <property type="match status" value="1"/>
</dbReference>
<dbReference type="PANTHER" id="PTHR45348">
    <property type="entry name" value="HYPOTHETICAL OXIDOREDUCTASE (EUROFUNG)"/>
    <property type="match status" value="1"/>
</dbReference>
<reference evidence="3" key="1">
    <citation type="submission" date="2024-04" db="EMBL/GenBank/DDBJ databases">
        <authorList>
            <person name="Shaw F."/>
            <person name="Minotto A."/>
        </authorList>
    </citation>
    <scope>NUCLEOTIDE SEQUENCE [LARGE SCALE GENOMIC DNA]</scope>
</reference>
<feature type="domain" description="Enoyl reductase (ER)" evidence="1">
    <location>
        <begin position="28"/>
        <end position="367"/>
    </location>
</feature>
<dbReference type="Gene3D" id="3.40.50.720">
    <property type="entry name" value="NAD(P)-binding Rossmann-like Domain"/>
    <property type="match status" value="1"/>
</dbReference>
<accession>A0ABP1E8T8</accession>
<dbReference type="SUPFAM" id="SSF51735">
    <property type="entry name" value="NAD(P)-binding Rossmann-fold domains"/>
    <property type="match status" value="1"/>
</dbReference>
<evidence type="ECO:0000259" key="1">
    <source>
        <dbReference type="SMART" id="SM00829"/>
    </source>
</evidence>
<dbReference type="Gene3D" id="3.90.180.10">
    <property type="entry name" value="Medium-chain alcohol dehydrogenases, catalytic domain"/>
    <property type="match status" value="1"/>
</dbReference>
<proteinExistence type="predicted"/>
<dbReference type="PANTHER" id="PTHR45348:SF3">
    <property type="entry name" value="ENOYL REDUCTASE (ER) DOMAIN-CONTAINING PROTEIN"/>
    <property type="match status" value="1"/>
</dbReference>
<dbReference type="InterPro" id="IPR013154">
    <property type="entry name" value="ADH-like_N"/>
</dbReference>
<dbReference type="InterPro" id="IPR020843">
    <property type="entry name" value="ER"/>
</dbReference>
<evidence type="ECO:0000313" key="3">
    <source>
        <dbReference type="Proteomes" id="UP001497453"/>
    </source>
</evidence>
<protein>
    <recommendedName>
        <fullName evidence="1">Enoyl reductase (ER) domain-containing protein</fullName>
    </recommendedName>
</protein>
<dbReference type="CDD" id="cd08249">
    <property type="entry name" value="enoyl_reductase_like"/>
    <property type="match status" value="1"/>
</dbReference>
<dbReference type="SMART" id="SM00829">
    <property type="entry name" value="PKS_ER"/>
    <property type="match status" value="1"/>
</dbReference>
<organism evidence="2 3">
    <name type="scientific">Somion occarium</name>
    <dbReference type="NCBI Taxonomy" id="3059160"/>
    <lineage>
        <taxon>Eukaryota</taxon>
        <taxon>Fungi</taxon>
        <taxon>Dikarya</taxon>
        <taxon>Basidiomycota</taxon>
        <taxon>Agaricomycotina</taxon>
        <taxon>Agaricomycetes</taxon>
        <taxon>Polyporales</taxon>
        <taxon>Cerrenaceae</taxon>
        <taxon>Somion</taxon>
    </lineage>
</organism>
<gene>
    <name evidence="2" type="ORF">GFSPODELE1_LOCUS10759</name>
</gene>
<dbReference type="InterPro" id="IPR011032">
    <property type="entry name" value="GroES-like_sf"/>
</dbReference>
<dbReference type="Pfam" id="PF00107">
    <property type="entry name" value="ADH_zinc_N"/>
    <property type="match status" value="1"/>
</dbReference>